<dbReference type="PANTHER" id="PTHR42861">
    <property type="entry name" value="CALCIUM-TRANSPORTING ATPASE"/>
    <property type="match status" value="1"/>
</dbReference>
<dbReference type="AlphaFoldDB" id="A0AAN9L1R3"/>
<comment type="caution">
    <text evidence="3">The sequence shown here is derived from an EMBL/GenBank/DDBJ whole genome shotgun (WGS) entry which is preliminary data.</text>
</comment>
<sequence>MNKMQWSWFPDDIISMKLGDIIPIDARLLKIDQSALTGESLLDLGDGVYFGFTSKQGEIEVVVIAIGVHTFFGKTVHLVDNTNQVGHVQKASTAIENFCIYGSPSLKT</sequence>
<evidence type="ECO:0000313" key="4">
    <source>
        <dbReference type="Proteomes" id="UP001367508"/>
    </source>
</evidence>
<proteinExistence type="predicted"/>
<keyword evidence="4" id="KW-1185">Reference proteome</keyword>
<keyword evidence="1" id="KW-0460">Magnesium</keyword>
<evidence type="ECO:0000313" key="3">
    <source>
        <dbReference type="EMBL" id="KAK7327880.1"/>
    </source>
</evidence>
<dbReference type="Gene3D" id="1.20.1110.10">
    <property type="entry name" value="Calcium-transporting ATPase, transmembrane domain"/>
    <property type="match status" value="1"/>
</dbReference>
<dbReference type="Gene3D" id="2.70.150.10">
    <property type="entry name" value="Calcium-transporting ATPase, cytoplasmic transduction domain A"/>
    <property type="match status" value="1"/>
</dbReference>
<dbReference type="InterPro" id="IPR059000">
    <property type="entry name" value="ATPase_P-type_domA"/>
</dbReference>
<evidence type="ECO:0000259" key="2">
    <source>
        <dbReference type="Pfam" id="PF00122"/>
    </source>
</evidence>
<protein>
    <recommendedName>
        <fullName evidence="2">P-type ATPase A domain-containing protein</fullName>
    </recommendedName>
</protein>
<evidence type="ECO:0000256" key="1">
    <source>
        <dbReference type="ARBA" id="ARBA00022842"/>
    </source>
</evidence>
<dbReference type="Proteomes" id="UP001367508">
    <property type="component" value="Unassembled WGS sequence"/>
</dbReference>
<gene>
    <name evidence="3" type="ORF">VNO77_21973</name>
</gene>
<dbReference type="InterPro" id="IPR008250">
    <property type="entry name" value="ATPase_P-typ_transduc_dom_A_sf"/>
</dbReference>
<feature type="domain" description="P-type ATPase A" evidence="2">
    <location>
        <begin position="10"/>
        <end position="79"/>
    </location>
</feature>
<reference evidence="3 4" key="1">
    <citation type="submission" date="2024-01" db="EMBL/GenBank/DDBJ databases">
        <title>The genomes of 5 underutilized Papilionoideae crops provide insights into root nodulation and disease resistanc.</title>
        <authorList>
            <person name="Jiang F."/>
        </authorList>
    </citation>
    <scope>NUCLEOTIDE SEQUENCE [LARGE SCALE GENOMIC DNA]</scope>
    <source>
        <strain evidence="3">LVBAO_FW01</strain>
        <tissue evidence="3">Leaves</tissue>
    </source>
</reference>
<dbReference type="Pfam" id="PF00122">
    <property type="entry name" value="E1-E2_ATPase"/>
    <property type="match status" value="1"/>
</dbReference>
<organism evidence="3 4">
    <name type="scientific">Canavalia gladiata</name>
    <name type="common">Sword bean</name>
    <name type="synonym">Dolichos gladiatus</name>
    <dbReference type="NCBI Taxonomy" id="3824"/>
    <lineage>
        <taxon>Eukaryota</taxon>
        <taxon>Viridiplantae</taxon>
        <taxon>Streptophyta</taxon>
        <taxon>Embryophyta</taxon>
        <taxon>Tracheophyta</taxon>
        <taxon>Spermatophyta</taxon>
        <taxon>Magnoliopsida</taxon>
        <taxon>eudicotyledons</taxon>
        <taxon>Gunneridae</taxon>
        <taxon>Pentapetalae</taxon>
        <taxon>rosids</taxon>
        <taxon>fabids</taxon>
        <taxon>Fabales</taxon>
        <taxon>Fabaceae</taxon>
        <taxon>Papilionoideae</taxon>
        <taxon>50 kb inversion clade</taxon>
        <taxon>NPAAA clade</taxon>
        <taxon>indigoferoid/millettioid clade</taxon>
        <taxon>Phaseoleae</taxon>
        <taxon>Canavalia</taxon>
    </lineage>
</organism>
<name>A0AAN9L1R3_CANGL</name>
<dbReference type="EMBL" id="JAYMYQ010000005">
    <property type="protein sequence ID" value="KAK7327880.1"/>
    <property type="molecule type" value="Genomic_DNA"/>
</dbReference>
<accession>A0AAN9L1R3</accession>
<dbReference type="SUPFAM" id="SSF81653">
    <property type="entry name" value="Calcium ATPase, transduction domain A"/>
    <property type="match status" value="1"/>
</dbReference>